<dbReference type="InterPro" id="IPR036097">
    <property type="entry name" value="HisK_dim/P_sf"/>
</dbReference>
<dbReference type="Pfam" id="PF00672">
    <property type="entry name" value="HAMP"/>
    <property type="match status" value="1"/>
</dbReference>
<dbReference type="Gene3D" id="1.10.287.130">
    <property type="match status" value="1"/>
</dbReference>
<evidence type="ECO:0000259" key="13">
    <source>
        <dbReference type="PROSITE" id="PS50885"/>
    </source>
</evidence>
<comment type="caution">
    <text evidence="14">The sequence shown here is derived from an EMBL/GenBank/DDBJ whole genome shotgun (WGS) entry which is preliminary data.</text>
</comment>
<feature type="chain" id="PRO_5046594997" description="histidine kinase" evidence="11">
    <location>
        <begin position="27"/>
        <end position="470"/>
    </location>
</feature>
<dbReference type="CDD" id="cd00082">
    <property type="entry name" value="HisKA"/>
    <property type="match status" value="1"/>
</dbReference>
<evidence type="ECO:0000256" key="5">
    <source>
        <dbReference type="ARBA" id="ARBA00022679"/>
    </source>
</evidence>
<dbReference type="InterPro" id="IPR003661">
    <property type="entry name" value="HisK_dim/P_dom"/>
</dbReference>
<feature type="signal peptide" evidence="11">
    <location>
        <begin position="1"/>
        <end position="26"/>
    </location>
</feature>
<accession>A0ABV7P6J1</accession>
<keyword evidence="14" id="KW-0067">ATP-binding</keyword>
<dbReference type="InterPro" id="IPR050428">
    <property type="entry name" value="TCS_sensor_his_kinase"/>
</dbReference>
<keyword evidence="10" id="KW-0472">Membrane</keyword>
<dbReference type="InterPro" id="IPR003594">
    <property type="entry name" value="HATPase_dom"/>
</dbReference>
<dbReference type="SMART" id="SM00388">
    <property type="entry name" value="HisKA"/>
    <property type="match status" value="1"/>
</dbReference>
<dbReference type="SMART" id="SM00387">
    <property type="entry name" value="HATPase_c"/>
    <property type="match status" value="1"/>
</dbReference>
<dbReference type="InterPro" id="IPR004358">
    <property type="entry name" value="Sig_transdc_His_kin-like_C"/>
</dbReference>
<dbReference type="Pfam" id="PF00512">
    <property type="entry name" value="HisKA"/>
    <property type="match status" value="1"/>
</dbReference>
<keyword evidence="14" id="KW-0547">Nucleotide-binding</keyword>
<dbReference type="InterPro" id="IPR003660">
    <property type="entry name" value="HAMP_dom"/>
</dbReference>
<keyword evidence="9" id="KW-0902">Two-component regulatory system</keyword>
<dbReference type="InterPro" id="IPR005467">
    <property type="entry name" value="His_kinase_dom"/>
</dbReference>
<evidence type="ECO:0000256" key="7">
    <source>
        <dbReference type="ARBA" id="ARBA00022777"/>
    </source>
</evidence>
<evidence type="ECO:0000256" key="2">
    <source>
        <dbReference type="ARBA" id="ARBA00004236"/>
    </source>
</evidence>
<dbReference type="SUPFAM" id="SSF47384">
    <property type="entry name" value="Homodimeric domain of signal transducing histidine kinase"/>
    <property type="match status" value="1"/>
</dbReference>
<evidence type="ECO:0000259" key="12">
    <source>
        <dbReference type="PROSITE" id="PS50109"/>
    </source>
</evidence>
<dbReference type="CDD" id="cd06225">
    <property type="entry name" value="HAMP"/>
    <property type="match status" value="1"/>
</dbReference>
<feature type="domain" description="HAMP" evidence="13">
    <location>
        <begin position="188"/>
        <end position="240"/>
    </location>
</feature>
<reference evidence="15" key="1">
    <citation type="journal article" date="2019" name="Int. J. Syst. Evol. Microbiol.">
        <title>The Global Catalogue of Microorganisms (GCM) 10K type strain sequencing project: providing services to taxonomists for standard genome sequencing and annotation.</title>
        <authorList>
            <consortium name="The Broad Institute Genomics Platform"/>
            <consortium name="The Broad Institute Genome Sequencing Center for Infectious Disease"/>
            <person name="Wu L."/>
            <person name="Ma J."/>
        </authorList>
    </citation>
    <scope>NUCLEOTIDE SEQUENCE [LARGE SCALE GENOMIC DNA]</scope>
    <source>
        <strain evidence="15">CGMCC 4.7676</strain>
    </source>
</reference>
<evidence type="ECO:0000256" key="9">
    <source>
        <dbReference type="ARBA" id="ARBA00023012"/>
    </source>
</evidence>
<keyword evidence="8" id="KW-1133">Transmembrane helix</keyword>
<feature type="domain" description="Histidine kinase" evidence="12">
    <location>
        <begin position="255"/>
        <end position="465"/>
    </location>
</feature>
<dbReference type="Pfam" id="PF02518">
    <property type="entry name" value="HATPase_c"/>
    <property type="match status" value="1"/>
</dbReference>
<organism evidence="14 15">
    <name type="scientific">Amycolatopsis speibonae</name>
    <dbReference type="NCBI Taxonomy" id="1450224"/>
    <lineage>
        <taxon>Bacteria</taxon>
        <taxon>Bacillati</taxon>
        <taxon>Actinomycetota</taxon>
        <taxon>Actinomycetes</taxon>
        <taxon>Pseudonocardiales</taxon>
        <taxon>Pseudonocardiaceae</taxon>
        <taxon>Amycolatopsis</taxon>
    </lineage>
</organism>
<dbReference type="EC" id="2.7.13.3" evidence="3"/>
<keyword evidence="7" id="KW-0418">Kinase</keyword>
<dbReference type="SMART" id="SM00304">
    <property type="entry name" value="HAMP"/>
    <property type="match status" value="1"/>
</dbReference>
<dbReference type="SUPFAM" id="SSF55874">
    <property type="entry name" value="ATPase domain of HSP90 chaperone/DNA topoisomerase II/histidine kinase"/>
    <property type="match status" value="1"/>
</dbReference>
<dbReference type="PROSITE" id="PS50109">
    <property type="entry name" value="HIS_KIN"/>
    <property type="match status" value="1"/>
</dbReference>
<keyword evidence="11" id="KW-0732">Signal</keyword>
<evidence type="ECO:0000256" key="1">
    <source>
        <dbReference type="ARBA" id="ARBA00000085"/>
    </source>
</evidence>
<dbReference type="GO" id="GO:0005524">
    <property type="term" value="F:ATP binding"/>
    <property type="evidence" value="ECO:0007669"/>
    <property type="project" value="UniProtKB-KW"/>
</dbReference>
<dbReference type="Proteomes" id="UP001595645">
    <property type="component" value="Unassembled WGS sequence"/>
</dbReference>
<comment type="subcellular location">
    <subcellularLocation>
        <location evidence="2">Cell membrane</location>
    </subcellularLocation>
</comment>
<dbReference type="PRINTS" id="PR00344">
    <property type="entry name" value="BCTRLSENSOR"/>
</dbReference>
<evidence type="ECO:0000256" key="4">
    <source>
        <dbReference type="ARBA" id="ARBA00022553"/>
    </source>
</evidence>
<evidence type="ECO:0000256" key="8">
    <source>
        <dbReference type="ARBA" id="ARBA00022989"/>
    </source>
</evidence>
<sequence>MRLLSGLRPRLILAFAAMTIIGAAAAAGASYVSARNAILEAVQDAAMNQLKDRVATYGRPLSMPPTQEQLNDFAGSLRLNAVAVYRDLRSVNGPNLTTFSPGLRETVANDDRIQFQRLDRDTIPELLVGMPVLTRQPNGSMGRSGLQVYSLTSLGQQQQAIEELAKYAWQMAALALPLAAALALLAARQVLRPVRALNTAAAQLGEGRLDIRLPAKGSDELAELVTTFNNTAAELERTVGELRAMEADARRFVADVSHELRTPLAAMNAVTDVLDEDAEALPPDTAVAARLVSGETRRLTRLVQDLVEISRFDAGRAELVLDEWDLATAIRDSLDARGWRDGEDLVTDLPEGVLARVDRRRLDLIVANLVGNAFRHGTPPVEVRLRADSDGVTLEVDDHGPGIDPEVLPYVFDRFTKADTARARSEGSGLGLAIALENARLHGGGITAANTGHGTRFVLRLPHRAEGGTR</sequence>
<dbReference type="Gene3D" id="6.10.340.10">
    <property type="match status" value="1"/>
</dbReference>
<keyword evidence="6" id="KW-0812">Transmembrane</keyword>
<name>A0ABV7P6J1_9PSEU</name>
<keyword evidence="15" id="KW-1185">Reference proteome</keyword>
<evidence type="ECO:0000313" key="15">
    <source>
        <dbReference type="Proteomes" id="UP001595645"/>
    </source>
</evidence>
<dbReference type="PANTHER" id="PTHR45436:SF5">
    <property type="entry name" value="SENSOR HISTIDINE KINASE TRCS"/>
    <property type="match status" value="1"/>
</dbReference>
<dbReference type="InterPro" id="IPR036890">
    <property type="entry name" value="HATPase_C_sf"/>
</dbReference>
<dbReference type="RefSeq" id="WP_378242514.1">
    <property type="nucleotide sequence ID" value="NZ_JBHRWK010000054.1"/>
</dbReference>
<keyword evidence="4" id="KW-0597">Phosphoprotein</keyword>
<evidence type="ECO:0000313" key="14">
    <source>
        <dbReference type="EMBL" id="MFC3453685.1"/>
    </source>
</evidence>
<proteinExistence type="predicted"/>
<evidence type="ECO:0000256" key="6">
    <source>
        <dbReference type="ARBA" id="ARBA00022692"/>
    </source>
</evidence>
<dbReference type="PROSITE" id="PS50885">
    <property type="entry name" value="HAMP"/>
    <property type="match status" value="1"/>
</dbReference>
<dbReference type="Gene3D" id="3.30.565.10">
    <property type="entry name" value="Histidine kinase-like ATPase, C-terminal domain"/>
    <property type="match status" value="1"/>
</dbReference>
<dbReference type="EMBL" id="JBHRWK010000054">
    <property type="protein sequence ID" value="MFC3453685.1"/>
    <property type="molecule type" value="Genomic_DNA"/>
</dbReference>
<dbReference type="CDD" id="cd00075">
    <property type="entry name" value="HATPase"/>
    <property type="match status" value="1"/>
</dbReference>
<gene>
    <name evidence="14" type="ORF">ACFOSH_29965</name>
</gene>
<evidence type="ECO:0000256" key="3">
    <source>
        <dbReference type="ARBA" id="ARBA00012438"/>
    </source>
</evidence>
<dbReference type="SUPFAM" id="SSF158472">
    <property type="entry name" value="HAMP domain-like"/>
    <property type="match status" value="1"/>
</dbReference>
<dbReference type="PANTHER" id="PTHR45436">
    <property type="entry name" value="SENSOR HISTIDINE KINASE YKOH"/>
    <property type="match status" value="1"/>
</dbReference>
<evidence type="ECO:0000256" key="11">
    <source>
        <dbReference type="SAM" id="SignalP"/>
    </source>
</evidence>
<evidence type="ECO:0000256" key="10">
    <source>
        <dbReference type="ARBA" id="ARBA00023136"/>
    </source>
</evidence>
<comment type="catalytic activity">
    <reaction evidence="1">
        <text>ATP + protein L-histidine = ADP + protein N-phospho-L-histidine.</text>
        <dbReference type="EC" id="2.7.13.3"/>
    </reaction>
</comment>
<keyword evidence="5" id="KW-0808">Transferase</keyword>
<protein>
    <recommendedName>
        <fullName evidence="3">histidine kinase</fullName>
        <ecNumber evidence="3">2.7.13.3</ecNumber>
    </recommendedName>
</protein>